<dbReference type="Gene3D" id="3.40.50.2300">
    <property type="match status" value="1"/>
</dbReference>
<keyword evidence="1 6" id="KW-0963">Cytoplasm</keyword>
<dbReference type="GO" id="GO:0006935">
    <property type="term" value="P:chemotaxis"/>
    <property type="evidence" value="ECO:0007669"/>
    <property type="project" value="UniProtKB-UniRule"/>
</dbReference>
<comment type="function">
    <text evidence="6">Involved in chemotaxis. Part of a chemotaxis signal transduction system that modulates chemotaxis in response to various stimuli. Catalyzes the demethylation of specific methylglutamate residues introduced into the chemoreceptors (methyl-accepting chemotaxis proteins or MCP) by CheR. Also mediates the irreversible deamidation of specific glutamine residues to glutamic acid.</text>
</comment>
<dbReference type="InterPro" id="IPR035909">
    <property type="entry name" value="CheB_C"/>
</dbReference>
<evidence type="ECO:0000256" key="6">
    <source>
        <dbReference type="HAMAP-Rule" id="MF_00099"/>
    </source>
</evidence>
<reference evidence="11 12" key="1">
    <citation type="submission" date="2019-11" db="EMBL/GenBank/DDBJ databases">
        <title>Whole-genome sequence of a the green, strictly anaerobic photosynthetic bacterium Heliobacillus mobilis DSM 6151.</title>
        <authorList>
            <person name="Kyndt J.A."/>
            <person name="Meyer T.E."/>
        </authorList>
    </citation>
    <scope>NUCLEOTIDE SEQUENCE [LARGE SCALE GENOMIC DNA]</scope>
    <source>
        <strain evidence="11 12">DSM 6151</strain>
    </source>
</reference>
<comment type="PTM">
    <text evidence="6">Phosphorylated by CheA. Phosphorylation of the N-terminal regulatory domain activates the methylesterase activity.</text>
</comment>
<feature type="domain" description="CheB-type methylesterase" evidence="10">
    <location>
        <begin position="173"/>
        <end position="373"/>
    </location>
</feature>
<keyword evidence="12" id="KW-1185">Reference proteome</keyword>
<accession>A0A6I3SFP8</accession>
<dbReference type="Pfam" id="PF01339">
    <property type="entry name" value="CheB_methylest"/>
    <property type="match status" value="1"/>
</dbReference>
<gene>
    <name evidence="6 11" type="primary">cheB</name>
    <name evidence="11" type="ORF">GJ688_02305</name>
</gene>
<evidence type="ECO:0000259" key="10">
    <source>
        <dbReference type="PROSITE" id="PS50122"/>
    </source>
</evidence>
<dbReference type="PANTHER" id="PTHR42872">
    <property type="entry name" value="PROTEIN-GLUTAMATE METHYLESTERASE/PROTEIN-GLUTAMINE GLUTAMINASE"/>
    <property type="match status" value="1"/>
</dbReference>
<evidence type="ECO:0000313" key="12">
    <source>
        <dbReference type="Proteomes" id="UP000430670"/>
    </source>
</evidence>
<dbReference type="InterPro" id="IPR000673">
    <property type="entry name" value="Sig_transdc_resp-reg_Me-estase"/>
</dbReference>
<keyword evidence="11" id="KW-0489">Methyltransferase</keyword>
<dbReference type="GO" id="GO:0000156">
    <property type="term" value="F:phosphorelay response regulator activity"/>
    <property type="evidence" value="ECO:0007669"/>
    <property type="project" value="InterPro"/>
</dbReference>
<proteinExistence type="inferred from homology"/>
<dbReference type="SUPFAM" id="SSF52738">
    <property type="entry name" value="Methylesterase CheB, C-terminal domain"/>
    <property type="match status" value="1"/>
</dbReference>
<dbReference type="InterPro" id="IPR011006">
    <property type="entry name" value="CheY-like_superfamily"/>
</dbReference>
<keyword evidence="6 8" id="KW-0597">Phosphoprotein</keyword>
<feature type="active site" evidence="6 7">
    <location>
        <position position="214"/>
    </location>
</feature>
<dbReference type="InterPro" id="IPR001789">
    <property type="entry name" value="Sig_transdc_resp-reg_receiver"/>
</dbReference>
<keyword evidence="3 6" id="KW-0378">Hydrolase</keyword>
<feature type="active site" evidence="6 7">
    <location>
        <position position="315"/>
    </location>
</feature>
<dbReference type="CDD" id="cd16432">
    <property type="entry name" value="CheB_Rec"/>
    <property type="match status" value="1"/>
</dbReference>
<dbReference type="GO" id="GO:0008984">
    <property type="term" value="F:protein-glutamate methylesterase activity"/>
    <property type="evidence" value="ECO:0007669"/>
    <property type="project" value="UniProtKB-UniRule"/>
</dbReference>
<comment type="subcellular location">
    <subcellularLocation>
        <location evidence="6">Cytoplasm</location>
    </subcellularLocation>
</comment>
<dbReference type="OrthoDB" id="9793421at2"/>
<feature type="active site" evidence="6 7">
    <location>
        <position position="187"/>
    </location>
</feature>
<evidence type="ECO:0000256" key="4">
    <source>
        <dbReference type="ARBA" id="ARBA00024867"/>
    </source>
</evidence>
<dbReference type="Pfam" id="PF00072">
    <property type="entry name" value="Response_reg"/>
    <property type="match status" value="1"/>
</dbReference>
<evidence type="ECO:0000259" key="9">
    <source>
        <dbReference type="PROSITE" id="PS50110"/>
    </source>
</evidence>
<dbReference type="NCBIfam" id="NF009206">
    <property type="entry name" value="PRK12555.1"/>
    <property type="match status" value="1"/>
</dbReference>
<evidence type="ECO:0000256" key="2">
    <source>
        <dbReference type="ARBA" id="ARBA00022500"/>
    </source>
</evidence>
<dbReference type="PROSITE" id="PS50122">
    <property type="entry name" value="CHEB"/>
    <property type="match status" value="1"/>
</dbReference>
<evidence type="ECO:0000256" key="8">
    <source>
        <dbReference type="PROSITE-ProRule" id="PRU00169"/>
    </source>
</evidence>
<evidence type="ECO:0000313" key="11">
    <source>
        <dbReference type="EMBL" id="MTV47816.1"/>
    </source>
</evidence>
<evidence type="ECO:0000256" key="5">
    <source>
        <dbReference type="ARBA" id="ARBA00048267"/>
    </source>
</evidence>
<dbReference type="AlphaFoldDB" id="A0A6I3SFP8"/>
<sequence length="373" mass="39808">MPQMKVLVVDDSAFMRKVISDMIASEPGMVVIGTARNGQDAMEKISQLKPDVITLDVEMPVMDGLTTLERIMSTNPLPVVMLSSLTQQGADATMQALQKGAVDFVPKPSGSISLDIHKVREQLISKLRVAAIAKIRPRISEIRSFTRPVTSPAPQPAVATLPELPKRTNISSPGSSRLNRLVLIGTSTGGPKALYEVIPKLPADLGAAVLIVQHMPPGFTRSLAERLDAASALKVKEAQDGEEIVTGTVYIAPGDYHFKVTVTDKPGAGKQMWVKLTQDPPVGGHRPAVDVMMTSAAQQYWSSMVGVVLTGMGSDGTEGIKLIKKLQGRTIAEDASSCVVFGMPKVAIESGCVDKVVPITGVADEIVKLLQDR</sequence>
<dbReference type="PIRSF" id="PIRSF000876">
    <property type="entry name" value="RR_chemtxs_CheB"/>
    <property type="match status" value="1"/>
</dbReference>
<comment type="domain">
    <text evidence="6">Contains a C-terminal catalytic domain, and an N-terminal region which modulates catalytic activity.</text>
</comment>
<dbReference type="SUPFAM" id="SSF52172">
    <property type="entry name" value="CheY-like"/>
    <property type="match status" value="1"/>
</dbReference>
<dbReference type="EC" id="3.1.1.61" evidence="6"/>
<keyword evidence="11" id="KW-0808">Transferase</keyword>
<dbReference type="GO" id="GO:0005737">
    <property type="term" value="C:cytoplasm"/>
    <property type="evidence" value="ECO:0007669"/>
    <property type="project" value="UniProtKB-SubCell"/>
</dbReference>
<comment type="catalytic activity">
    <reaction evidence="6">
        <text>L-glutaminyl-[protein] + H2O = L-glutamyl-[protein] + NH4(+)</text>
        <dbReference type="Rhea" id="RHEA:16441"/>
        <dbReference type="Rhea" id="RHEA-COMP:10207"/>
        <dbReference type="Rhea" id="RHEA-COMP:10208"/>
        <dbReference type="ChEBI" id="CHEBI:15377"/>
        <dbReference type="ChEBI" id="CHEBI:28938"/>
        <dbReference type="ChEBI" id="CHEBI:29973"/>
        <dbReference type="ChEBI" id="CHEBI:30011"/>
        <dbReference type="EC" id="3.5.1.44"/>
    </reaction>
</comment>
<protein>
    <recommendedName>
        <fullName evidence="6">Protein-glutamate methylesterase/protein-glutamine glutaminase</fullName>
        <ecNumber evidence="6">3.1.1.61</ecNumber>
        <ecNumber evidence="6">3.5.1.44</ecNumber>
    </recommendedName>
</protein>
<dbReference type="InterPro" id="IPR008248">
    <property type="entry name" value="CheB-like"/>
</dbReference>
<dbReference type="PROSITE" id="PS50110">
    <property type="entry name" value="RESPONSE_REGULATORY"/>
    <property type="match status" value="1"/>
</dbReference>
<evidence type="ECO:0000256" key="1">
    <source>
        <dbReference type="ARBA" id="ARBA00022490"/>
    </source>
</evidence>
<dbReference type="Proteomes" id="UP000430670">
    <property type="component" value="Unassembled WGS sequence"/>
</dbReference>
<keyword evidence="2 6" id="KW-0145">Chemotaxis</keyword>
<dbReference type="GO" id="GO:0008168">
    <property type="term" value="F:methyltransferase activity"/>
    <property type="evidence" value="ECO:0007669"/>
    <property type="project" value="UniProtKB-KW"/>
</dbReference>
<dbReference type="NCBIfam" id="NF001965">
    <property type="entry name" value="PRK00742.1"/>
    <property type="match status" value="1"/>
</dbReference>
<comment type="similarity">
    <text evidence="6">Belongs to the CheB family.</text>
</comment>
<evidence type="ECO:0000256" key="7">
    <source>
        <dbReference type="PROSITE-ProRule" id="PRU00050"/>
    </source>
</evidence>
<dbReference type="SMART" id="SM00448">
    <property type="entry name" value="REC"/>
    <property type="match status" value="1"/>
</dbReference>
<dbReference type="HAMAP" id="MF_00099">
    <property type="entry name" value="CheB_chemtxs"/>
    <property type="match status" value="1"/>
</dbReference>
<dbReference type="PANTHER" id="PTHR42872:SF6">
    <property type="entry name" value="PROTEIN-GLUTAMATE METHYLESTERASE_PROTEIN-GLUTAMINE GLUTAMINASE"/>
    <property type="match status" value="1"/>
</dbReference>
<organism evidence="11 12">
    <name type="scientific">Heliobacterium mobile</name>
    <name type="common">Heliobacillus mobilis</name>
    <dbReference type="NCBI Taxonomy" id="28064"/>
    <lineage>
        <taxon>Bacteria</taxon>
        <taxon>Bacillati</taxon>
        <taxon>Bacillota</taxon>
        <taxon>Clostridia</taxon>
        <taxon>Eubacteriales</taxon>
        <taxon>Heliobacteriaceae</taxon>
        <taxon>Heliobacterium</taxon>
    </lineage>
</organism>
<feature type="domain" description="Response regulatory" evidence="9">
    <location>
        <begin position="5"/>
        <end position="122"/>
    </location>
</feature>
<feature type="modified residue" description="4-aspartylphosphate" evidence="6 8">
    <location>
        <position position="56"/>
    </location>
</feature>
<dbReference type="RefSeq" id="WP_155474880.1">
    <property type="nucleotide sequence ID" value="NZ_WNKU01000001.1"/>
</dbReference>
<comment type="caution">
    <text evidence="11">The sequence shown here is derived from an EMBL/GenBank/DDBJ whole genome shotgun (WGS) entry which is preliminary data.</text>
</comment>
<dbReference type="GO" id="GO:0032259">
    <property type="term" value="P:methylation"/>
    <property type="evidence" value="ECO:0007669"/>
    <property type="project" value="UniProtKB-KW"/>
</dbReference>
<dbReference type="Gene3D" id="3.40.50.180">
    <property type="entry name" value="Methylesterase CheB, C-terminal domain"/>
    <property type="match status" value="1"/>
</dbReference>
<evidence type="ECO:0000256" key="3">
    <source>
        <dbReference type="ARBA" id="ARBA00022801"/>
    </source>
</evidence>
<dbReference type="GO" id="GO:0050568">
    <property type="term" value="F:protein-glutamine glutaminase activity"/>
    <property type="evidence" value="ECO:0007669"/>
    <property type="project" value="UniProtKB-UniRule"/>
</dbReference>
<comment type="function">
    <text evidence="4">May play the central regulatory role in sporulation. It may be an element of the effector pathway responsible for the activation of sporulation genes in response to nutritional stress. Spo0A may act in concert with spo0H (a sigma factor) to control the expression of some genes that are critical to the sporulation process.</text>
</comment>
<name>A0A6I3SFP8_HELMO</name>
<dbReference type="EC" id="3.5.1.44" evidence="6"/>
<dbReference type="EMBL" id="WNKU01000001">
    <property type="protein sequence ID" value="MTV47816.1"/>
    <property type="molecule type" value="Genomic_DNA"/>
</dbReference>
<dbReference type="CDD" id="cd17541">
    <property type="entry name" value="REC_CheB-like"/>
    <property type="match status" value="1"/>
</dbReference>
<comment type="catalytic activity">
    <reaction evidence="5 6">
        <text>[protein]-L-glutamate 5-O-methyl ester + H2O = L-glutamyl-[protein] + methanol + H(+)</text>
        <dbReference type="Rhea" id="RHEA:23236"/>
        <dbReference type="Rhea" id="RHEA-COMP:10208"/>
        <dbReference type="Rhea" id="RHEA-COMP:10311"/>
        <dbReference type="ChEBI" id="CHEBI:15377"/>
        <dbReference type="ChEBI" id="CHEBI:15378"/>
        <dbReference type="ChEBI" id="CHEBI:17790"/>
        <dbReference type="ChEBI" id="CHEBI:29973"/>
        <dbReference type="ChEBI" id="CHEBI:82795"/>
        <dbReference type="EC" id="3.1.1.61"/>
    </reaction>
</comment>